<dbReference type="HOGENOM" id="CLU_133146_0_1_10"/>
<evidence type="ECO:0000313" key="2">
    <source>
        <dbReference type="EMBL" id="AEA42021.1"/>
    </source>
</evidence>
<feature type="transmembrane region" description="Helical" evidence="1">
    <location>
        <begin position="89"/>
        <end position="109"/>
    </location>
</feature>
<organism evidence="2 3">
    <name type="scientific">Fluviicola taffensis (strain DSM 16823 / NCIMB 13979 / RW262)</name>
    <dbReference type="NCBI Taxonomy" id="755732"/>
    <lineage>
        <taxon>Bacteria</taxon>
        <taxon>Pseudomonadati</taxon>
        <taxon>Bacteroidota</taxon>
        <taxon>Flavobacteriia</taxon>
        <taxon>Flavobacteriales</taxon>
        <taxon>Crocinitomicaceae</taxon>
        <taxon>Fluviicola</taxon>
    </lineage>
</organism>
<dbReference type="EMBL" id="CP002542">
    <property type="protein sequence ID" value="AEA42021.1"/>
    <property type="molecule type" value="Genomic_DNA"/>
</dbReference>
<dbReference type="InterPro" id="IPR009325">
    <property type="entry name" value="DUF983"/>
</dbReference>
<dbReference type="Pfam" id="PF06170">
    <property type="entry name" value="DUF983"/>
    <property type="match status" value="1"/>
</dbReference>
<accession>F2I9M8</accession>
<dbReference type="AlphaFoldDB" id="F2I9M8"/>
<gene>
    <name evidence="2" type="ordered locus">Fluta_0011</name>
</gene>
<keyword evidence="1" id="KW-1133">Transmembrane helix</keyword>
<dbReference type="KEGG" id="fte:Fluta_0011"/>
<reference evidence="3" key="2">
    <citation type="submission" date="2011-02" db="EMBL/GenBank/DDBJ databases">
        <title>The complete genome of Fluviicola taffensis DSM 16823.</title>
        <authorList>
            <consortium name="US DOE Joint Genome Institute (JGI-PGF)"/>
            <person name="Lucas S."/>
            <person name="Copeland A."/>
            <person name="Lapidus A."/>
            <person name="Bruce D."/>
            <person name="Goodwin L."/>
            <person name="Pitluck S."/>
            <person name="Kyrpides N."/>
            <person name="Mavromatis K."/>
            <person name="Ivanova N."/>
            <person name="Mikhailova N."/>
            <person name="Pagani I."/>
            <person name="Chertkov O."/>
            <person name="Detter J.C."/>
            <person name="Han C."/>
            <person name="Tapia R."/>
            <person name="Land M."/>
            <person name="Hauser L."/>
            <person name="Markowitz V."/>
            <person name="Cheng J.-F."/>
            <person name="Hugenholtz P."/>
            <person name="Woyke T."/>
            <person name="Wu D."/>
            <person name="Tindall B."/>
            <person name="Pomrenke H.G."/>
            <person name="Brambilla E."/>
            <person name="Klenk H.-P."/>
            <person name="Eisen J.A."/>
        </authorList>
    </citation>
    <scope>NUCLEOTIDE SEQUENCE [LARGE SCALE GENOMIC DNA]</scope>
    <source>
        <strain evidence="3">DSM 16823 / RW262 / RW262</strain>
    </source>
</reference>
<keyword evidence="1" id="KW-0472">Membrane</keyword>
<evidence type="ECO:0008006" key="4">
    <source>
        <dbReference type="Google" id="ProtNLM"/>
    </source>
</evidence>
<evidence type="ECO:0000313" key="3">
    <source>
        <dbReference type="Proteomes" id="UP000007463"/>
    </source>
</evidence>
<keyword evidence="1" id="KW-0812">Transmembrane</keyword>
<feature type="transmembrane region" description="Helical" evidence="1">
    <location>
        <begin position="62"/>
        <end position="83"/>
    </location>
</feature>
<dbReference type="Proteomes" id="UP000007463">
    <property type="component" value="Chromosome"/>
</dbReference>
<keyword evidence="3" id="KW-1185">Reference proteome</keyword>
<name>F2I9M8_FLUTR</name>
<protein>
    <recommendedName>
        <fullName evidence="4">DUF983 domain-containing protein</fullName>
    </recommendedName>
</protein>
<evidence type="ECO:0000256" key="1">
    <source>
        <dbReference type="SAM" id="Phobius"/>
    </source>
</evidence>
<dbReference type="STRING" id="755732.Fluta_0011"/>
<dbReference type="OrthoDB" id="9790326at2"/>
<proteinExistence type="predicted"/>
<dbReference type="eggNOG" id="COG5349">
    <property type="taxonomic scope" value="Bacteria"/>
</dbReference>
<sequence>MLIGKGSRLNSVFRMKCPRCQEGDFFISHPYSMKKIGKTHKNCPSCGLKYEKEIGFYMGAMYVSYALGVALFVACWVSINLFFPNANVFTQIAVISGLSILLSPYLYALSKIIWANLFFSYDPEAIDKFKRDQTV</sequence>
<reference evidence="2 3" key="1">
    <citation type="journal article" date="2011" name="Stand. Genomic Sci.">
        <title>Complete genome sequence of the gliding freshwater bacterium Fluviicola taffensis type strain (RW262).</title>
        <authorList>
            <person name="Woyke T."/>
            <person name="Chertkov O."/>
            <person name="Lapidus A."/>
            <person name="Nolan M."/>
            <person name="Lucas S."/>
            <person name="Del Rio T.G."/>
            <person name="Tice H."/>
            <person name="Cheng J.F."/>
            <person name="Tapia R."/>
            <person name="Han C."/>
            <person name="Goodwin L."/>
            <person name="Pitluck S."/>
            <person name="Liolios K."/>
            <person name="Pagani I."/>
            <person name="Ivanova N."/>
            <person name="Huntemann M."/>
            <person name="Mavromatis K."/>
            <person name="Mikhailova N."/>
            <person name="Pati A."/>
            <person name="Chen A."/>
            <person name="Palaniappan K."/>
            <person name="Land M."/>
            <person name="Hauser L."/>
            <person name="Brambilla E.M."/>
            <person name="Rohde M."/>
            <person name="Mwirichia R."/>
            <person name="Sikorski J."/>
            <person name="Tindall B.J."/>
            <person name="Goker M."/>
            <person name="Bristow J."/>
            <person name="Eisen J.A."/>
            <person name="Markowitz V."/>
            <person name="Hugenholtz P."/>
            <person name="Klenk H.P."/>
            <person name="Kyrpides N.C."/>
        </authorList>
    </citation>
    <scope>NUCLEOTIDE SEQUENCE [LARGE SCALE GENOMIC DNA]</scope>
    <source>
        <strain evidence="3">DSM 16823 / RW262 / RW262</strain>
    </source>
</reference>